<name>A9WU65_RENSM</name>
<feature type="compositionally biased region" description="Basic and acidic residues" evidence="1">
    <location>
        <begin position="14"/>
        <end position="32"/>
    </location>
</feature>
<protein>
    <recommendedName>
        <fullName evidence="5">Secreted protein</fullName>
    </recommendedName>
</protein>
<dbReference type="STRING" id="288705.RSal33209_3015"/>
<dbReference type="KEGG" id="rsa:RSal33209_3015"/>
<evidence type="ECO:0000313" key="3">
    <source>
        <dbReference type="EMBL" id="ABY24736.1"/>
    </source>
</evidence>
<accession>A9WU65</accession>
<evidence type="ECO:0000256" key="2">
    <source>
        <dbReference type="SAM" id="Phobius"/>
    </source>
</evidence>
<dbReference type="Pfam" id="PF18986">
    <property type="entry name" value="DUF5719"/>
    <property type="match status" value="1"/>
</dbReference>
<feature type="region of interest" description="Disordered" evidence="1">
    <location>
        <begin position="137"/>
        <end position="169"/>
    </location>
</feature>
<sequence>MTEPSNAPIETPEEPLKSASEAKTERRADRSKVKSGKRSGLRTVFGVLSGVGIVVVAGAVVAAGTIAPGNSASVAIEPQSANLPAGQSISHCPGPAQLPQGSSDGTDPQFSPASTTAKTQISALVSANPQAILPNSALTQLDPGSTMLSSISQQPAEVPTPEPGSAPSPGKAAILGSFDVSGPTVLRADPVAKQRTPAAAVQVYTSNDGDLRGLAAASCQVPANDLWLVGTSTDIGRTAILTLANSSATAATVNLDLFGSNGVVQAAGGKGLLVPAGSSRSIVLAGLAAGQKDLAVHAKSNGGPVSAVIQQSVLRGLTPGGVDYLTPVAAPNQAQVITGVQTLDPTVASDIAGQAGYQDAQTALQVAVPGASDSVVQVQVFSQGGQANLPNGGVFTAKAGSVTELPLSGLPAGTYTVQVSAQTAITATVRSVRGSKAADPVDIANAGASLKLTDNQLLVLPAGAPSKISFGAPAGKGQLSLTPIGTDGTFQPAKSLDVPGGSTVVVDPAQLSGGPVLGFLVSASGDPVYGAQVLSQTDGNGLAILGLPRSAPSAQSLKVALGY</sequence>
<proteinExistence type="predicted"/>
<dbReference type="Proteomes" id="UP000002007">
    <property type="component" value="Chromosome"/>
</dbReference>
<dbReference type="RefSeq" id="WP_012246381.1">
    <property type="nucleotide sequence ID" value="NC_010168.1"/>
</dbReference>
<dbReference type="InterPro" id="IPR043777">
    <property type="entry name" value="DUF5719"/>
</dbReference>
<keyword evidence="2" id="KW-0472">Membrane</keyword>
<feature type="compositionally biased region" description="Polar residues" evidence="1">
    <location>
        <begin position="137"/>
        <end position="155"/>
    </location>
</feature>
<feature type="compositionally biased region" description="Polar residues" evidence="1">
    <location>
        <begin position="99"/>
        <end position="117"/>
    </location>
</feature>
<evidence type="ECO:0000256" key="1">
    <source>
        <dbReference type="SAM" id="MobiDB-lite"/>
    </source>
</evidence>
<evidence type="ECO:0000313" key="4">
    <source>
        <dbReference type="Proteomes" id="UP000002007"/>
    </source>
</evidence>
<gene>
    <name evidence="3" type="ordered locus">RSal33209_3015</name>
</gene>
<organism evidence="3 4">
    <name type="scientific">Renibacterium salmoninarum (strain ATCC 33209 / DSM 20767 / JCM 11484 / NBRC 15589 / NCIMB 2235)</name>
    <dbReference type="NCBI Taxonomy" id="288705"/>
    <lineage>
        <taxon>Bacteria</taxon>
        <taxon>Bacillati</taxon>
        <taxon>Actinomycetota</taxon>
        <taxon>Actinomycetes</taxon>
        <taxon>Micrococcales</taxon>
        <taxon>Micrococcaceae</taxon>
        <taxon>Renibacterium</taxon>
    </lineage>
</organism>
<feature type="region of interest" description="Disordered" evidence="1">
    <location>
        <begin position="1"/>
        <end position="36"/>
    </location>
</feature>
<keyword evidence="4" id="KW-1185">Reference proteome</keyword>
<keyword evidence="2" id="KW-1133">Transmembrane helix</keyword>
<feature type="region of interest" description="Disordered" evidence="1">
    <location>
        <begin position="85"/>
        <end position="117"/>
    </location>
</feature>
<evidence type="ECO:0008006" key="5">
    <source>
        <dbReference type="Google" id="ProtNLM"/>
    </source>
</evidence>
<feature type="transmembrane region" description="Helical" evidence="2">
    <location>
        <begin position="44"/>
        <end position="67"/>
    </location>
</feature>
<reference evidence="4" key="1">
    <citation type="journal article" date="2008" name="J. Bacteriol.">
        <title>Genome sequence of the fish pathogen Renibacterium salmoninarum suggests reductive evolution away from an environmental Arthrobacter ancestor.</title>
        <authorList>
            <person name="Wiens G.D."/>
            <person name="Rockey D.D."/>
            <person name="Wu Z."/>
            <person name="Chang J."/>
            <person name="Levy R."/>
            <person name="Crane S."/>
            <person name="Chen D.S."/>
            <person name="Capri G.R."/>
            <person name="Burnett J.R."/>
            <person name="Sudheesh P.S."/>
            <person name="Schipma M.J."/>
            <person name="Burd H."/>
            <person name="Bhattacharyya A."/>
            <person name="Rhodes L.D."/>
            <person name="Kaul R."/>
            <person name="Strom M.S."/>
        </authorList>
    </citation>
    <scope>NUCLEOTIDE SEQUENCE [LARGE SCALE GENOMIC DNA]</scope>
    <source>
        <strain evidence="4">ATCC 33209 / DSM 20767 / JCM 11484 / NBRC 15589 / NCIMB 2235</strain>
    </source>
</reference>
<dbReference type="HOGENOM" id="CLU_027258_0_0_11"/>
<keyword evidence="2" id="KW-0812">Transmembrane</keyword>
<dbReference type="EMBL" id="CP000910">
    <property type="protein sequence ID" value="ABY24736.1"/>
    <property type="molecule type" value="Genomic_DNA"/>
</dbReference>
<dbReference type="AlphaFoldDB" id="A9WU65"/>
<dbReference type="eggNOG" id="COG3147">
    <property type="taxonomic scope" value="Bacteria"/>
</dbReference>